<dbReference type="InParanoid" id="A0A0Q3QXY7"/>
<protein>
    <submittedName>
        <fullName evidence="2">Uncharacterized protein</fullName>
    </submittedName>
</protein>
<dbReference type="EMBL" id="AGNK02000714">
    <property type="status" value="NOT_ANNOTATED_CDS"/>
    <property type="molecule type" value="Genomic_DNA"/>
</dbReference>
<accession>A0A0Q3QXY7</accession>
<name>A0A0Q3QXY7_SETIT</name>
<evidence type="ECO:0000256" key="1">
    <source>
        <dbReference type="SAM" id="MobiDB-lite"/>
    </source>
</evidence>
<dbReference type="ExpressionAtlas" id="A0A0Q3QXY7">
    <property type="expression patterns" value="baseline"/>
</dbReference>
<reference evidence="3" key="1">
    <citation type="journal article" date="2012" name="Nat. Biotechnol.">
        <title>Reference genome sequence of the model plant Setaria.</title>
        <authorList>
            <person name="Bennetzen J.L."/>
            <person name="Schmutz J."/>
            <person name="Wang H."/>
            <person name="Percifield R."/>
            <person name="Hawkins J."/>
            <person name="Pontaroli A.C."/>
            <person name="Estep M."/>
            <person name="Feng L."/>
            <person name="Vaughn J.N."/>
            <person name="Grimwood J."/>
            <person name="Jenkins J."/>
            <person name="Barry K."/>
            <person name="Lindquist E."/>
            <person name="Hellsten U."/>
            <person name="Deshpande S."/>
            <person name="Wang X."/>
            <person name="Wu X."/>
            <person name="Mitros T."/>
            <person name="Triplett J."/>
            <person name="Yang X."/>
            <person name="Ye C.Y."/>
            <person name="Mauro-Herrera M."/>
            <person name="Wang L."/>
            <person name="Li P."/>
            <person name="Sharma M."/>
            <person name="Sharma R."/>
            <person name="Ronald P.C."/>
            <person name="Panaud O."/>
            <person name="Kellogg E.A."/>
            <person name="Brutnell T.P."/>
            <person name="Doust A.N."/>
            <person name="Tuskan G.A."/>
            <person name="Rokhsar D."/>
            <person name="Devos K.M."/>
        </authorList>
    </citation>
    <scope>NUCLEOTIDE SEQUENCE [LARGE SCALE GENOMIC DNA]</scope>
    <source>
        <strain evidence="3">cv. Yugu1</strain>
    </source>
</reference>
<feature type="region of interest" description="Disordered" evidence="1">
    <location>
        <begin position="1"/>
        <end position="53"/>
    </location>
</feature>
<dbReference type="Proteomes" id="UP000004995">
    <property type="component" value="Unassembled WGS sequence"/>
</dbReference>
<evidence type="ECO:0000313" key="3">
    <source>
        <dbReference type="Proteomes" id="UP000004995"/>
    </source>
</evidence>
<feature type="compositionally biased region" description="Low complexity" evidence="1">
    <location>
        <begin position="29"/>
        <end position="40"/>
    </location>
</feature>
<dbReference type="AlphaFoldDB" id="A0A0Q3QXY7"/>
<evidence type="ECO:0000313" key="2">
    <source>
        <dbReference type="EnsemblPlants" id="KQL22734"/>
    </source>
</evidence>
<reference evidence="2" key="2">
    <citation type="submission" date="2018-08" db="UniProtKB">
        <authorList>
            <consortium name="EnsemblPlants"/>
        </authorList>
    </citation>
    <scope>IDENTIFICATION</scope>
    <source>
        <strain evidence="2">Yugu1</strain>
    </source>
</reference>
<organism evidence="2 3">
    <name type="scientific">Setaria italica</name>
    <name type="common">Foxtail millet</name>
    <name type="synonym">Panicum italicum</name>
    <dbReference type="NCBI Taxonomy" id="4555"/>
    <lineage>
        <taxon>Eukaryota</taxon>
        <taxon>Viridiplantae</taxon>
        <taxon>Streptophyta</taxon>
        <taxon>Embryophyta</taxon>
        <taxon>Tracheophyta</taxon>
        <taxon>Spermatophyta</taxon>
        <taxon>Magnoliopsida</taxon>
        <taxon>Liliopsida</taxon>
        <taxon>Poales</taxon>
        <taxon>Poaceae</taxon>
        <taxon>PACMAD clade</taxon>
        <taxon>Panicoideae</taxon>
        <taxon>Panicodae</taxon>
        <taxon>Paniceae</taxon>
        <taxon>Cenchrinae</taxon>
        <taxon>Setaria</taxon>
    </lineage>
</organism>
<keyword evidence="3" id="KW-1185">Reference proteome</keyword>
<dbReference type="EnsemblPlants" id="KQL22734">
    <property type="protein sequence ID" value="KQL22734"/>
    <property type="gene ID" value="SETIT_0307352mg"/>
</dbReference>
<proteinExistence type="predicted"/>
<sequence length="101" mass="10123">MVRVAHSLWSLPSRIPVADPETGGELADGDSSAASGSTTTCPSPPRADQEQDSATGALALLGSADGATEIFVVTRPARPAVIPGPEALLRLASPSTSSIVS</sequence>
<dbReference type="Gramene" id="KQL22734">
    <property type="protein sequence ID" value="KQL22734"/>
    <property type="gene ID" value="SETIT_0307352mg"/>
</dbReference>